<name>A0A7I4YRA3_HAECO</name>
<comment type="similarity">
    <text evidence="2">Belongs to the WRB/GET1 family.</text>
</comment>
<dbReference type="GO" id="GO:0043495">
    <property type="term" value="F:protein-membrane adaptor activity"/>
    <property type="evidence" value="ECO:0007669"/>
    <property type="project" value="TreeGrafter"/>
</dbReference>
<keyword evidence="4" id="KW-0256">Endoplasmic reticulum</keyword>
<feature type="transmembrane region" description="Helical" evidence="7">
    <location>
        <begin position="124"/>
        <end position="147"/>
    </location>
</feature>
<dbReference type="WBParaSite" id="HCON_00134295-00001">
    <property type="protein sequence ID" value="HCON_00134295-00001"/>
    <property type="gene ID" value="HCON_00134295"/>
</dbReference>
<keyword evidence="8" id="KW-1185">Reference proteome</keyword>
<dbReference type="OMA" id="FWPFNFL"/>
<dbReference type="PANTHER" id="PTHR42650">
    <property type="entry name" value="TAIL-ANCHORED PROTEIN INSERTION RECEPTOR WRB"/>
    <property type="match status" value="1"/>
</dbReference>
<proteinExistence type="inferred from homology"/>
<keyword evidence="3 7" id="KW-0812">Transmembrane</keyword>
<organism evidence="8 9">
    <name type="scientific">Haemonchus contortus</name>
    <name type="common">Barber pole worm</name>
    <dbReference type="NCBI Taxonomy" id="6289"/>
    <lineage>
        <taxon>Eukaryota</taxon>
        <taxon>Metazoa</taxon>
        <taxon>Ecdysozoa</taxon>
        <taxon>Nematoda</taxon>
        <taxon>Chromadorea</taxon>
        <taxon>Rhabditida</taxon>
        <taxon>Rhabditina</taxon>
        <taxon>Rhabditomorpha</taxon>
        <taxon>Strongyloidea</taxon>
        <taxon>Trichostrongylidae</taxon>
        <taxon>Haemonchus</taxon>
    </lineage>
</organism>
<evidence type="ECO:0000256" key="7">
    <source>
        <dbReference type="SAM" id="Phobius"/>
    </source>
</evidence>
<evidence type="ECO:0000256" key="2">
    <source>
        <dbReference type="ARBA" id="ARBA00010799"/>
    </source>
</evidence>
<dbReference type="GO" id="GO:0005789">
    <property type="term" value="C:endoplasmic reticulum membrane"/>
    <property type="evidence" value="ECO:0007669"/>
    <property type="project" value="UniProtKB-SubCell"/>
</dbReference>
<dbReference type="GO" id="GO:0071816">
    <property type="term" value="P:tail-anchored membrane protein insertion into ER membrane"/>
    <property type="evidence" value="ECO:0007669"/>
    <property type="project" value="InterPro"/>
</dbReference>
<accession>A0A7I4YRA3</accession>
<evidence type="ECO:0000256" key="1">
    <source>
        <dbReference type="ARBA" id="ARBA00004586"/>
    </source>
</evidence>
<dbReference type="OrthoDB" id="69461at2759"/>
<evidence type="ECO:0000256" key="3">
    <source>
        <dbReference type="ARBA" id="ARBA00022692"/>
    </source>
</evidence>
<evidence type="ECO:0000313" key="8">
    <source>
        <dbReference type="Proteomes" id="UP000025227"/>
    </source>
</evidence>
<evidence type="ECO:0000256" key="6">
    <source>
        <dbReference type="ARBA" id="ARBA00023136"/>
    </source>
</evidence>
<dbReference type="AlphaFoldDB" id="A0A7I4YRA3"/>
<dbReference type="InterPro" id="IPR028945">
    <property type="entry name" value="Get1"/>
</dbReference>
<feature type="transmembrane region" description="Helical" evidence="7">
    <location>
        <begin position="167"/>
        <end position="188"/>
    </location>
</feature>
<dbReference type="Proteomes" id="UP000025227">
    <property type="component" value="Unplaced"/>
</dbReference>
<protein>
    <submittedName>
        <fullName evidence="9">Guided entry of tail-anchored proteins factor 1</fullName>
    </submittedName>
</protein>
<keyword evidence="6 7" id="KW-0472">Membrane</keyword>
<evidence type="ECO:0000256" key="5">
    <source>
        <dbReference type="ARBA" id="ARBA00022989"/>
    </source>
</evidence>
<evidence type="ECO:0000313" key="9">
    <source>
        <dbReference type="WBParaSite" id="HCON_00134295-00001"/>
    </source>
</evidence>
<dbReference type="PANTHER" id="PTHR42650:SF1">
    <property type="entry name" value="GUIDED ENTRY OF TAIL-ANCHORED PROTEINS FACTOR 1"/>
    <property type="match status" value="1"/>
</dbReference>
<dbReference type="Pfam" id="PF04420">
    <property type="entry name" value="CHD5"/>
    <property type="match status" value="1"/>
</dbReference>
<sequence>MSSDDGCISESFFNSYELILVIVVSLIFSYHRNITSRLANWAKSFIKPKTSPEVLRLSSEVKRLRGELAAISPTSEFSAYFKTERLLNKTVEQYDLAVAENNKKQSSPVKLEGAVQIVSQAVGLLLLHTVSGIYALCIPSTALWPLNVILRFPSVWSSDVCGSADSSLSPVSMFVFMYCVISAARVIFFEINPVSGAKAMCRFRLCTKVSDNLYTFPRFPTYPFISERYRPVLRKTFMLAV</sequence>
<reference evidence="9" key="1">
    <citation type="submission" date="2020-12" db="UniProtKB">
        <authorList>
            <consortium name="WormBaseParasite"/>
        </authorList>
    </citation>
    <scope>IDENTIFICATION</scope>
    <source>
        <strain evidence="9">MHco3</strain>
    </source>
</reference>
<keyword evidence="5 7" id="KW-1133">Transmembrane helix</keyword>
<evidence type="ECO:0000256" key="4">
    <source>
        <dbReference type="ARBA" id="ARBA00022824"/>
    </source>
</evidence>
<comment type="subcellular location">
    <subcellularLocation>
        <location evidence="1">Endoplasmic reticulum membrane</location>
    </subcellularLocation>
</comment>
<feature type="transmembrane region" description="Helical" evidence="7">
    <location>
        <begin position="12"/>
        <end position="30"/>
    </location>
</feature>
<dbReference type="GO" id="GO:0043529">
    <property type="term" value="C:GET complex"/>
    <property type="evidence" value="ECO:0007669"/>
    <property type="project" value="TreeGrafter"/>
</dbReference>